<evidence type="ECO:0000313" key="2">
    <source>
        <dbReference type="Proteomes" id="UP001595803"/>
    </source>
</evidence>
<proteinExistence type="predicted"/>
<protein>
    <submittedName>
        <fullName evidence="1">Uncharacterized protein</fullName>
    </submittedName>
</protein>
<dbReference type="Proteomes" id="UP001595803">
    <property type="component" value="Unassembled WGS sequence"/>
</dbReference>
<keyword evidence="2" id="KW-1185">Reference proteome</keyword>
<gene>
    <name evidence="1" type="ORF">ACFOSB_17690</name>
</gene>
<reference evidence="2" key="1">
    <citation type="journal article" date="2019" name="Int. J. Syst. Evol. Microbiol.">
        <title>The Global Catalogue of Microorganisms (GCM) 10K type strain sequencing project: providing services to taxonomists for standard genome sequencing and annotation.</title>
        <authorList>
            <consortium name="The Broad Institute Genomics Platform"/>
            <consortium name="The Broad Institute Genome Sequencing Center for Infectious Disease"/>
            <person name="Wu L."/>
            <person name="Ma J."/>
        </authorList>
    </citation>
    <scope>NUCLEOTIDE SEQUENCE [LARGE SCALE GENOMIC DNA]</scope>
    <source>
        <strain evidence="2">CCTCC AB 2017081</strain>
    </source>
</reference>
<accession>A0ABV7ZC88</accession>
<dbReference type="EMBL" id="JBHRZG010000024">
    <property type="protein sequence ID" value="MFC3834693.1"/>
    <property type="molecule type" value="Genomic_DNA"/>
</dbReference>
<comment type="caution">
    <text evidence="1">The sequence shown here is derived from an EMBL/GenBank/DDBJ whole genome shotgun (WGS) entry which is preliminary data.</text>
</comment>
<name>A0ABV7ZC88_9DEIO</name>
<organism evidence="1 2">
    <name type="scientific">Deinococcus rufus</name>
    <dbReference type="NCBI Taxonomy" id="2136097"/>
    <lineage>
        <taxon>Bacteria</taxon>
        <taxon>Thermotogati</taxon>
        <taxon>Deinococcota</taxon>
        <taxon>Deinococci</taxon>
        <taxon>Deinococcales</taxon>
        <taxon>Deinococcaceae</taxon>
        <taxon>Deinococcus</taxon>
    </lineage>
</organism>
<sequence length="220" mass="24538">MLPWMLECPACLLTEIEADTYADAWEARDPTRVPPEVPRWRFLRWLEAQGVLLHGSRDGGLTQLEPQVKDYGQPDDFSNRIGVYATSDGVWAMMYALRGPRVTGLMDMGLRQRVGDGWSAMRYFMSVGMDGSGHTDGRALLAPGTVYALDAAGFEPSPPYCHPGLGEVQEAHWISPVAVRPLLAVPVAPTDFPLPLRVHDTAVIRERARREPWGFPWLEP</sequence>
<evidence type="ECO:0000313" key="1">
    <source>
        <dbReference type="EMBL" id="MFC3834693.1"/>
    </source>
</evidence>
<dbReference type="RefSeq" id="WP_322472306.1">
    <property type="nucleotide sequence ID" value="NZ_JBHRZG010000024.1"/>
</dbReference>